<proteinExistence type="predicted"/>
<dbReference type="Pfam" id="PF05592">
    <property type="entry name" value="Bac_rhamnosid"/>
    <property type="match status" value="1"/>
</dbReference>
<comment type="caution">
    <text evidence="8">The sequence shown here is derived from an EMBL/GenBank/DDBJ whole genome shotgun (WGS) entry which is preliminary data.</text>
</comment>
<dbReference type="GO" id="GO:0030596">
    <property type="term" value="F:alpha-L-rhamnosidase activity"/>
    <property type="evidence" value="ECO:0007669"/>
    <property type="project" value="UniProtKB-EC"/>
</dbReference>
<dbReference type="OrthoDB" id="9761045at2"/>
<evidence type="ECO:0000256" key="2">
    <source>
        <dbReference type="ARBA" id="ARBA00012652"/>
    </source>
</evidence>
<dbReference type="PIRSF" id="PIRSF010631">
    <property type="entry name" value="A-rhamnsds"/>
    <property type="match status" value="1"/>
</dbReference>
<dbReference type="Pfam" id="PF08531">
    <property type="entry name" value="Bac_rhamnosid_N"/>
    <property type="match status" value="1"/>
</dbReference>
<reference evidence="8 9" key="1">
    <citation type="submission" date="2018-05" db="EMBL/GenBank/DDBJ databases">
        <title>Reference genomes for bee gut microbiota database.</title>
        <authorList>
            <person name="Ellegaard K.M."/>
        </authorList>
    </citation>
    <scope>NUCLEOTIDE SEQUENCE [LARGE SCALE GENOMIC DNA]</scope>
    <source>
        <strain evidence="8 9">ESL0199</strain>
    </source>
</reference>
<dbReference type="InterPro" id="IPR035398">
    <property type="entry name" value="Bac_rhamnosid_C"/>
</dbReference>
<dbReference type="Pfam" id="PF17390">
    <property type="entry name" value="Bac_rhamnosid_C"/>
    <property type="match status" value="1"/>
</dbReference>
<dbReference type="EC" id="3.2.1.40" evidence="2"/>
<dbReference type="Gene3D" id="2.60.420.10">
    <property type="entry name" value="Maltose phosphorylase, domain 3"/>
    <property type="match status" value="1"/>
</dbReference>
<dbReference type="InterPro" id="IPR016007">
    <property type="entry name" value="Alpha_rhamnosid"/>
</dbReference>
<dbReference type="PANTHER" id="PTHR33307">
    <property type="entry name" value="ALPHA-RHAMNOSIDASE (EUROFUNG)"/>
    <property type="match status" value="1"/>
</dbReference>
<evidence type="ECO:0000313" key="8">
    <source>
        <dbReference type="EMBL" id="PXY86584.1"/>
    </source>
</evidence>
<dbReference type="InterPro" id="IPR008902">
    <property type="entry name" value="Rhamnosid_concanavalin"/>
</dbReference>
<feature type="domain" description="Alpha-L-rhamnosidase concanavalin-like" evidence="4">
    <location>
        <begin position="330"/>
        <end position="427"/>
    </location>
</feature>
<dbReference type="AlphaFoldDB" id="A0A318MKW5"/>
<dbReference type="PANTHER" id="PTHR33307:SF6">
    <property type="entry name" value="ALPHA-RHAMNOSIDASE (EUROFUNG)-RELATED"/>
    <property type="match status" value="1"/>
</dbReference>
<dbReference type="InterPro" id="IPR013783">
    <property type="entry name" value="Ig-like_fold"/>
</dbReference>
<dbReference type="InterPro" id="IPR013737">
    <property type="entry name" value="Bac_rhamnosid_N"/>
</dbReference>
<evidence type="ECO:0000259" key="6">
    <source>
        <dbReference type="Pfam" id="PF17389"/>
    </source>
</evidence>
<dbReference type="Gene3D" id="2.60.40.10">
    <property type="entry name" value="Immunoglobulins"/>
    <property type="match status" value="1"/>
</dbReference>
<dbReference type="InterPro" id="IPR012341">
    <property type="entry name" value="6hp_glycosidase-like_sf"/>
</dbReference>
<protein>
    <recommendedName>
        <fullName evidence="2">alpha-L-rhamnosidase</fullName>
        <ecNumber evidence="2">3.2.1.40</ecNumber>
    </recommendedName>
</protein>
<evidence type="ECO:0000256" key="3">
    <source>
        <dbReference type="ARBA" id="ARBA00022801"/>
    </source>
</evidence>
<dbReference type="Pfam" id="PF17389">
    <property type="entry name" value="Bac_rhamnosid6H"/>
    <property type="match status" value="1"/>
</dbReference>
<dbReference type="GO" id="GO:0005975">
    <property type="term" value="P:carbohydrate metabolic process"/>
    <property type="evidence" value="ECO:0007669"/>
    <property type="project" value="InterPro"/>
</dbReference>
<evidence type="ECO:0000256" key="1">
    <source>
        <dbReference type="ARBA" id="ARBA00001445"/>
    </source>
</evidence>
<evidence type="ECO:0000259" key="4">
    <source>
        <dbReference type="Pfam" id="PF05592"/>
    </source>
</evidence>
<evidence type="ECO:0000259" key="5">
    <source>
        <dbReference type="Pfam" id="PF08531"/>
    </source>
</evidence>
<dbReference type="InterPro" id="IPR035396">
    <property type="entry name" value="Bac_rhamnosid6H"/>
</dbReference>
<gene>
    <name evidence="8" type="ORF">DKK74_07075</name>
</gene>
<dbReference type="Pfam" id="PF25788">
    <property type="entry name" value="Ig_Rha78A_N"/>
    <property type="match status" value="1"/>
</dbReference>
<name>A0A318MKW5_9BIFI</name>
<accession>A0A318MKW5</accession>
<dbReference type="Gene3D" id="2.60.120.260">
    <property type="entry name" value="Galactose-binding domain-like"/>
    <property type="match status" value="2"/>
</dbReference>
<feature type="domain" description="Bacterial alpha-L-rhamnosidase N-terminal" evidence="5">
    <location>
        <begin position="146"/>
        <end position="313"/>
    </location>
</feature>
<evidence type="ECO:0000313" key="9">
    <source>
        <dbReference type="Proteomes" id="UP000248128"/>
    </source>
</evidence>
<dbReference type="Gene3D" id="1.50.10.10">
    <property type="match status" value="1"/>
</dbReference>
<evidence type="ECO:0000259" key="7">
    <source>
        <dbReference type="Pfam" id="PF17390"/>
    </source>
</evidence>
<dbReference type="InterPro" id="IPR008928">
    <property type="entry name" value="6-hairpin_glycosidase_sf"/>
</dbReference>
<organism evidence="8 9">
    <name type="scientific">Bifidobacterium asteroides</name>
    <dbReference type="NCBI Taxonomy" id="1684"/>
    <lineage>
        <taxon>Bacteria</taxon>
        <taxon>Bacillati</taxon>
        <taxon>Actinomycetota</taxon>
        <taxon>Actinomycetes</taxon>
        <taxon>Bifidobacteriales</taxon>
        <taxon>Bifidobacteriaceae</taxon>
        <taxon>Bifidobacterium</taxon>
    </lineage>
</organism>
<dbReference type="RefSeq" id="WP_110413420.1">
    <property type="nucleotide sequence ID" value="NZ_QGLK01000005.1"/>
</dbReference>
<dbReference type="Proteomes" id="UP000248128">
    <property type="component" value="Unassembled WGS sequence"/>
</dbReference>
<sequence length="873" mass="97950">MIQAPVRVRVEQFSGDVLGIGTPTPRLSWEYNCPVPENAKAEIRVERRKPRHGANESTISVDSSQNILLPWQFEPLDSRELVNVFVRVKTDKETSEWSRPLFFDVGLLMPHQRVADFVGPSWPEAGTDHRPQPLVRTEFTIREKPVLARLYLTALGLVSARINGHRVGVDQLNPGWTSYDNRLECWTYDVLDLIHEGANALGLLLADGWYRGRVGFDGGEANVWGDKIGAFAQLEVTYANGERQSLYSNSSDERWKTTLGPIVRSNIYEGETYDARKEMPGWDRPGFDDSSWQPVAEIPFDEHKIEFPVMRSIQPDKIQEDRTIHVTAGVEPGTWLIDTGQNASQRLKLHMHGLKAGQEISVQHAEVLDKEGNLVTTILKRGHQLDTYISNGKDGWWEPEFDMHGFRYALVKGWQGTLTHEDIKCTVYHTAMERIGWFDTSNEMVNKLSENTVWALRSNFMSIPTDCPQRDERVGWTADIAVFSPTALYLYNAAGLLRNWLRDLAFEQKKNGTVPFYIPYVPMGIWSDPQAIAIWGDAAVLVPWALYMATADKDALQEQYPAAVTWVNEVHGYLSPDGVWDRRPEYALGQLGDWLDPTAPPESPDQAMTAKELVATAFYIHSCDLLAQMAIVLDNDDDRKRFSHFAEVSRAGYGKRFVAANGRMTSDTQCAYTLSIMFDLVPDKTLMEGFGNRLAELVRSSDWKIGTGFAGTAYILPALAKSGHLDEAYGLFLSTKCPSWLYQVSMGATTTWERWDSMEPDGSLNPGGMTSFNHYALGSVNNWAYSTIAGISPMSPGWKTIKVAPRPGGGITHASAKHLTPYGLISIAWNIDSDSHCMHLSLHVPYGATACLDLPGTRQEWLKGGDYQRQYSL</sequence>
<feature type="domain" description="Alpha-L-rhamnosidase C-terminal" evidence="7">
    <location>
        <begin position="790"/>
        <end position="862"/>
    </location>
</feature>
<feature type="domain" description="Alpha-L-rhamnosidase six-hairpin glycosidase" evidence="6">
    <location>
        <begin position="434"/>
        <end position="788"/>
    </location>
</feature>
<comment type="catalytic activity">
    <reaction evidence="1">
        <text>Hydrolysis of terminal non-reducing alpha-L-rhamnose residues in alpha-L-rhamnosides.</text>
        <dbReference type="EC" id="3.2.1.40"/>
    </reaction>
</comment>
<dbReference type="EMBL" id="QGLK01000005">
    <property type="protein sequence ID" value="PXY86584.1"/>
    <property type="molecule type" value="Genomic_DNA"/>
</dbReference>
<dbReference type="SUPFAM" id="SSF48208">
    <property type="entry name" value="Six-hairpin glycosidases"/>
    <property type="match status" value="1"/>
</dbReference>
<keyword evidence="3" id="KW-0378">Hydrolase</keyword>